<protein>
    <submittedName>
        <fullName evidence="2">Uncharacterized protein</fullName>
    </submittedName>
</protein>
<sequence>MRALLVLVAAAGLALAGCSSSPEVVSSTADYPSYETPQDIVDAADVVVRGTVTGSRVKEDQPIVSTVGDPSVNPQAGLDEVTDVPGIVVTISTVRVEEVLKGDVAVGDVIEVAQLGGLYEGVRYVETSTVALEEGSDDYVLLLADHGPGVPYDLLHPVQAMYTVDSGDLDPVAPDNDVAVDTVDDLAQLAQE</sequence>
<evidence type="ECO:0000313" key="3">
    <source>
        <dbReference type="Proteomes" id="UP000283374"/>
    </source>
</evidence>
<evidence type="ECO:0000256" key="1">
    <source>
        <dbReference type="SAM" id="SignalP"/>
    </source>
</evidence>
<evidence type="ECO:0000313" key="2">
    <source>
        <dbReference type="EMBL" id="RHA38444.1"/>
    </source>
</evidence>
<gene>
    <name evidence="2" type="ORF">D1825_14325</name>
</gene>
<dbReference type="EMBL" id="QWKP01000214">
    <property type="protein sequence ID" value="RHA38444.1"/>
    <property type="molecule type" value="Genomic_DNA"/>
</dbReference>
<organism evidence="2 3">
    <name type="scientific">Cellulomonas rhizosphaerae</name>
    <dbReference type="NCBI Taxonomy" id="2293719"/>
    <lineage>
        <taxon>Bacteria</taxon>
        <taxon>Bacillati</taxon>
        <taxon>Actinomycetota</taxon>
        <taxon>Actinomycetes</taxon>
        <taxon>Micrococcales</taxon>
        <taxon>Cellulomonadaceae</taxon>
        <taxon>Cellulomonas</taxon>
    </lineage>
</organism>
<dbReference type="RefSeq" id="WP_118768088.1">
    <property type="nucleotide sequence ID" value="NZ_QWKP01000214.1"/>
</dbReference>
<dbReference type="Proteomes" id="UP000283374">
    <property type="component" value="Unassembled WGS sequence"/>
</dbReference>
<reference evidence="2 3" key="1">
    <citation type="submission" date="2018-08" db="EMBL/GenBank/DDBJ databases">
        <title>Cellulomonas rhizosphaerae sp. nov., a novel actinomycete isolated from soil.</title>
        <authorList>
            <person name="Tian Y."/>
        </authorList>
    </citation>
    <scope>NUCLEOTIDE SEQUENCE [LARGE SCALE GENOMIC DNA]</scope>
    <source>
        <strain evidence="2 3">NEAU-TCZ24</strain>
    </source>
</reference>
<proteinExistence type="predicted"/>
<name>A0A413RJ56_9CELL</name>
<keyword evidence="3" id="KW-1185">Reference proteome</keyword>
<accession>A0A413RJ56</accession>
<dbReference type="OrthoDB" id="4826783at2"/>
<keyword evidence="1" id="KW-0732">Signal</keyword>
<dbReference type="AlphaFoldDB" id="A0A413RJ56"/>
<dbReference type="PROSITE" id="PS51257">
    <property type="entry name" value="PROKAR_LIPOPROTEIN"/>
    <property type="match status" value="1"/>
</dbReference>
<feature type="chain" id="PRO_5039510391" evidence="1">
    <location>
        <begin position="17"/>
        <end position="192"/>
    </location>
</feature>
<comment type="caution">
    <text evidence="2">The sequence shown here is derived from an EMBL/GenBank/DDBJ whole genome shotgun (WGS) entry which is preliminary data.</text>
</comment>
<feature type="signal peptide" evidence="1">
    <location>
        <begin position="1"/>
        <end position="16"/>
    </location>
</feature>